<feature type="compositionally biased region" description="Polar residues" evidence="1">
    <location>
        <begin position="63"/>
        <end position="75"/>
    </location>
</feature>
<gene>
    <name evidence="3" type="ORF">AB675_6911</name>
</gene>
<dbReference type="GeneID" id="28739116"/>
<sequence>MSAPLGAPEDAPTPTPVSASPNKKPPSTLLPAFEPFSSPALPRPLKRTRETYEDHTKYPTPVPTSSTHILTSSPSRGHVQPSPAVKVISTLSERAPLASLPSIDLHNNGQPIRLGRSSASCEYQLSSNRLVSRVHVVATYKPTVSSLDRERIEIQCTGWNGVKVHCQSKVFEVKKGETFTTDMRDYEIMLDVHGTRVMVNWPEKVHLGPTSSDEEEDTPSPSKKQRALLRHSTPPSPSPVQTRRKPMSPISPTRAPAPHLPSSPPVISIRHETRSVEIYEDPMPPEEVEEASQNGPTQIMSQNLASFASIQSVGPIDEFADDNDEENDPLVHSMGPFGSNLQARMASISASGVATSNTPKSSPGAKSAVAASPDRSKHRPKASAFDVKSHVINQLAYSRLSSTPLSTILGNLPVEAGIMTKSELRSIITETDCIGEVAREGKDASGKPLESEYYYVPDQDTDEFRREAVVNDLRKPGLRACRKQHKQYYWRKPK</sequence>
<evidence type="ECO:0000256" key="1">
    <source>
        <dbReference type="SAM" id="MobiDB-lite"/>
    </source>
</evidence>
<dbReference type="PROSITE" id="PS50006">
    <property type="entry name" value="FHA_DOMAIN"/>
    <property type="match status" value="1"/>
</dbReference>
<reference evidence="3 4" key="1">
    <citation type="submission" date="2015-06" db="EMBL/GenBank/DDBJ databases">
        <title>Draft genome of the ant-associated black yeast Phialophora attae CBS 131958.</title>
        <authorList>
            <person name="Moreno L.F."/>
            <person name="Stielow B.J."/>
            <person name="de Hoog S."/>
            <person name="Vicente V.A."/>
            <person name="Weiss V.A."/>
            <person name="de Vries M."/>
            <person name="Cruz L.M."/>
            <person name="Souza E.M."/>
        </authorList>
    </citation>
    <scope>NUCLEOTIDE SEQUENCE [LARGE SCALE GENOMIC DNA]</scope>
    <source>
        <strain evidence="3 4">CBS 131958</strain>
    </source>
</reference>
<feature type="region of interest" description="Disordered" evidence="1">
    <location>
        <begin position="205"/>
        <end position="267"/>
    </location>
</feature>
<accession>A0A0N0NQ45</accession>
<evidence type="ECO:0000313" key="3">
    <source>
        <dbReference type="EMBL" id="KPI43481.1"/>
    </source>
</evidence>
<evidence type="ECO:0000259" key="2">
    <source>
        <dbReference type="PROSITE" id="PS50006"/>
    </source>
</evidence>
<dbReference type="AlphaFoldDB" id="A0A0N0NQ45"/>
<feature type="compositionally biased region" description="Basic and acidic residues" evidence="1">
    <location>
        <begin position="47"/>
        <end position="57"/>
    </location>
</feature>
<feature type="region of interest" description="Disordered" evidence="1">
    <location>
        <begin position="350"/>
        <end position="384"/>
    </location>
</feature>
<dbReference type="OrthoDB" id="5348546at2759"/>
<organism evidence="3 4">
    <name type="scientific">Cyphellophora attinorum</name>
    <dbReference type="NCBI Taxonomy" id="1664694"/>
    <lineage>
        <taxon>Eukaryota</taxon>
        <taxon>Fungi</taxon>
        <taxon>Dikarya</taxon>
        <taxon>Ascomycota</taxon>
        <taxon>Pezizomycotina</taxon>
        <taxon>Eurotiomycetes</taxon>
        <taxon>Chaetothyriomycetidae</taxon>
        <taxon>Chaetothyriales</taxon>
        <taxon>Cyphellophoraceae</taxon>
        <taxon>Cyphellophora</taxon>
    </lineage>
</organism>
<dbReference type="VEuPathDB" id="FungiDB:AB675_6911"/>
<feature type="domain" description="FHA" evidence="2">
    <location>
        <begin position="112"/>
        <end position="165"/>
    </location>
</feature>
<comment type="caution">
    <text evidence="3">The sequence shown here is derived from an EMBL/GenBank/DDBJ whole genome shotgun (WGS) entry which is preliminary data.</text>
</comment>
<evidence type="ECO:0000313" key="4">
    <source>
        <dbReference type="Proteomes" id="UP000038010"/>
    </source>
</evidence>
<dbReference type="InterPro" id="IPR000253">
    <property type="entry name" value="FHA_dom"/>
</dbReference>
<dbReference type="CDD" id="cd22699">
    <property type="entry name" value="FHA_PLM2-like"/>
    <property type="match status" value="1"/>
</dbReference>
<feature type="compositionally biased region" description="Polar residues" evidence="1">
    <location>
        <begin position="350"/>
        <end position="361"/>
    </location>
</feature>
<feature type="region of interest" description="Disordered" evidence="1">
    <location>
        <begin position="1"/>
        <end position="81"/>
    </location>
</feature>
<dbReference type="Proteomes" id="UP000038010">
    <property type="component" value="Unassembled WGS sequence"/>
</dbReference>
<dbReference type="STRING" id="1664694.A0A0N0NQ45"/>
<keyword evidence="4" id="KW-1185">Reference proteome</keyword>
<dbReference type="RefSeq" id="XP_018003444.1">
    <property type="nucleotide sequence ID" value="XM_018147237.1"/>
</dbReference>
<proteinExistence type="predicted"/>
<dbReference type="EMBL" id="LFJN01000005">
    <property type="protein sequence ID" value="KPI43481.1"/>
    <property type="molecule type" value="Genomic_DNA"/>
</dbReference>
<name>A0A0N0NQ45_9EURO</name>
<protein>
    <submittedName>
        <fullName evidence="3">Protein PLM2</fullName>
    </submittedName>
</protein>